<proteinExistence type="predicted"/>
<geneLocation type="mitochondrion" evidence="2"/>
<keyword evidence="1" id="KW-1133">Transmembrane helix</keyword>
<dbReference type="GeneID" id="15333219"/>
<accession>M4QCI5</accession>
<dbReference type="EMBL" id="KC353355">
    <property type="protein sequence ID" value="AGH24171.1"/>
    <property type="molecule type" value="Genomic_DNA"/>
</dbReference>
<feature type="transmembrane region" description="Helical" evidence="1">
    <location>
        <begin position="80"/>
        <end position="97"/>
    </location>
</feature>
<feature type="transmembrane region" description="Helical" evidence="1">
    <location>
        <begin position="6"/>
        <end position="24"/>
    </location>
</feature>
<evidence type="ECO:0000313" key="2">
    <source>
        <dbReference type="EMBL" id="AGH24254.1"/>
    </source>
</evidence>
<dbReference type="GeneID" id="15333220"/>
<organism evidence="2">
    <name type="scientific">Jakoba libera</name>
    <name type="common">Flagellate</name>
    <name type="synonym">Cryptobia libera</name>
    <dbReference type="NCBI Taxonomy" id="143017"/>
    <lineage>
        <taxon>Eukaryota</taxon>
        <taxon>Discoba</taxon>
        <taxon>Jakobida</taxon>
        <taxon>Histionina</taxon>
        <taxon>Jakobidae</taxon>
        <taxon>Jakoba</taxon>
    </lineage>
</organism>
<evidence type="ECO:0000256" key="1">
    <source>
        <dbReference type="SAM" id="Phobius"/>
    </source>
</evidence>
<dbReference type="EMBL" id="KC353355">
    <property type="protein sequence ID" value="AGH24254.1"/>
    <property type="molecule type" value="Genomic_DNA"/>
</dbReference>
<name>M4QCI5_JAKLI</name>
<keyword evidence="2" id="KW-0496">Mitochondrion</keyword>
<reference evidence="2" key="2">
    <citation type="journal article" date="2006" name="RNA">
        <title>Hybrid E. coli--Mitochondrial ribonuclease P RNAs are catalytically active.</title>
        <authorList>
            <person name="Seif E."/>
            <person name="Cadieux A."/>
            <person name="Lang B.F."/>
        </authorList>
    </citation>
    <scope>NUCLEOTIDE SEQUENCE</scope>
    <source>
        <strain evidence="2">ATCC 50422</strain>
    </source>
</reference>
<protein>
    <submittedName>
        <fullName evidence="2">Uncharacterized protein</fullName>
    </submittedName>
</protein>
<keyword evidence="1" id="KW-0472">Membrane</keyword>
<reference evidence="2" key="1">
    <citation type="journal article" date="2004" name="RNA">
        <title>Mitochondrial 3' tRNA editing in the jakobid Seculamonas ecuadoriensis: a novel mechanism and implications for tRNA processing.</title>
        <authorList>
            <person name="Leigh J."/>
            <person name="Lang B.F."/>
        </authorList>
    </citation>
    <scope>NUCLEOTIDE SEQUENCE</scope>
    <source>
        <strain evidence="2">ATCC 50422</strain>
    </source>
</reference>
<dbReference type="AlphaFoldDB" id="M4QCI5"/>
<reference evidence="2" key="3">
    <citation type="journal article" date="2013" name="Genome Biol. Evol.">
        <title>Strikingly bacteria-like and gene-rich mitochondrial genomes throughout jakobid protists.</title>
        <authorList>
            <person name="Burger G."/>
            <person name="Gray M.W."/>
            <person name="Forget L."/>
            <person name="Lang B.F."/>
        </authorList>
    </citation>
    <scope>NUCLEOTIDE SEQUENCE</scope>
    <source>
        <strain evidence="2">ATCC 50422</strain>
    </source>
</reference>
<dbReference type="RefSeq" id="YP_007890760.1">
    <property type="nucleotide sequence ID" value="NC_021127.1"/>
</dbReference>
<sequence>MQCYAMKSNVIFSYFILFYVLIMSPNGMQCNAFKWFVVKSCQIFSYQSFSFQTFSNVMSCLQGLSKGNYCFVMVVKLSKCFLPVVMVVVIGMVVVMVL</sequence>
<gene>
    <name evidence="2" type="primary">orf98</name>
</gene>
<dbReference type="RefSeq" id="YP_007890677.1">
    <property type="nucleotide sequence ID" value="NC_021127.1"/>
</dbReference>
<keyword evidence="1" id="KW-0812">Transmembrane</keyword>